<accession>A0A5J4TCN2</accession>
<name>A0A5J4TCN2_9EUKA</name>
<protein>
    <submittedName>
        <fullName evidence="2">Uncharacterized protein</fullName>
    </submittedName>
</protein>
<evidence type="ECO:0000256" key="1">
    <source>
        <dbReference type="SAM" id="MobiDB-lite"/>
    </source>
</evidence>
<comment type="caution">
    <text evidence="2">The sequence shown here is derived from an EMBL/GenBank/DDBJ whole genome shotgun (WGS) entry which is preliminary data.</text>
</comment>
<sequence length="148" mass="15219">MSFFSRITNFGSKILGGVQKAAQLVAPALQKVLSTISGPDGMIQLEIGGALGAGANLAGAIDRLKRGGSSSGMMSNDDAESGTVWMYDQNWYNSEDIVPDQVTPASDATPLSDGTATAGISTEYSRGDHVHPLNITTTIPPSDSASGS</sequence>
<proteinExistence type="predicted"/>
<evidence type="ECO:0000313" key="3">
    <source>
        <dbReference type="Proteomes" id="UP000324800"/>
    </source>
</evidence>
<evidence type="ECO:0000313" key="2">
    <source>
        <dbReference type="EMBL" id="KAA6356018.1"/>
    </source>
</evidence>
<feature type="non-terminal residue" evidence="2">
    <location>
        <position position="148"/>
    </location>
</feature>
<feature type="region of interest" description="Disordered" evidence="1">
    <location>
        <begin position="100"/>
        <end position="119"/>
    </location>
</feature>
<reference evidence="2 3" key="1">
    <citation type="submission" date="2019-03" db="EMBL/GenBank/DDBJ databases">
        <title>Single cell metagenomics reveals metabolic interactions within the superorganism composed of flagellate Streblomastix strix and complex community of Bacteroidetes bacteria on its surface.</title>
        <authorList>
            <person name="Treitli S.C."/>
            <person name="Kolisko M."/>
            <person name="Husnik F."/>
            <person name="Keeling P."/>
            <person name="Hampl V."/>
        </authorList>
    </citation>
    <scope>NUCLEOTIDE SEQUENCE [LARGE SCALE GENOMIC DNA]</scope>
    <source>
        <strain evidence="2">ST1C</strain>
    </source>
</reference>
<dbReference type="AlphaFoldDB" id="A0A5J4TCN2"/>
<dbReference type="Proteomes" id="UP000324800">
    <property type="component" value="Unassembled WGS sequence"/>
</dbReference>
<organism evidence="2 3">
    <name type="scientific">Streblomastix strix</name>
    <dbReference type="NCBI Taxonomy" id="222440"/>
    <lineage>
        <taxon>Eukaryota</taxon>
        <taxon>Metamonada</taxon>
        <taxon>Preaxostyla</taxon>
        <taxon>Oxymonadida</taxon>
        <taxon>Streblomastigidae</taxon>
        <taxon>Streblomastix</taxon>
    </lineage>
</organism>
<gene>
    <name evidence="2" type="ORF">EZS28_048455</name>
</gene>
<dbReference type="EMBL" id="SNRW01033668">
    <property type="protein sequence ID" value="KAA6356018.1"/>
    <property type="molecule type" value="Genomic_DNA"/>
</dbReference>